<dbReference type="AlphaFoldDB" id="A0A814VYC8"/>
<dbReference type="GO" id="GO:0010133">
    <property type="term" value="P:L-proline catabolic process to L-glutamate"/>
    <property type="evidence" value="ECO:0007669"/>
    <property type="project" value="TreeGrafter"/>
</dbReference>
<dbReference type="EMBL" id="CAJNOL010002138">
    <property type="protein sequence ID" value="CAF1466648.1"/>
    <property type="molecule type" value="Genomic_DNA"/>
</dbReference>
<comment type="pathway">
    <text evidence="1">Amino-acid degradation; L-proline degradation into L-glutamate; L-glutamate from L-proline: step 1/2.</text>
</comment>
<dbReference type="InterPro" id="IPR002872">
    <property type="entry name" value="Proline_DH_dom"/>
</dbReference>
<comment type="catalytic activity">
    <reaction evidence="5">
        <text>L-proline + a quinone = (S)-1-pyrroline-5-carboxylate + a quinol + H(+)</text>
        <dbReference type="Rhea" id="RHEA:23784"/>
        <dbReference type="ChEBI" id="CHEBI:15378"/>
        <dbReference type="ChEBI" id="CHEBI:17388"/>
        <dbReference type="ChEBI" id="CHEBI:24646"/>
        <dbReference type="ChEBI" id="CHEBI:60039"/>
        <dbReference type="ChEBI" id="CHEBI:132124"/>
        <dbReference type="EC" id="1.5.5.2"/>
    </reaction>
</comment>
<evidence type="ECO:0000256" key="2">
    <source>
        <dbReference type="ARBA" id="ARBA00005869"/>
    </source>
</evidence>
<dbReference type="PANTHER" id="PTHR13914:SF0">
    <property type="entry name" value="PROLINE DEHYDROGENASE 1, MITOCHONDRIAL"/>
    <property type="match status" value="1"/>
</dbReference>
<dbReference type="GO" id="GO:0071949">
    <property type="term" value="F:FAD binding"/>
    <property type="evidence" value="ECO:0007669"/>
    <property type="project" value="TreeGrafter"/>
</dbReference>
<evidence type="ECO:0000256" key="3">
    <source>
        <dbReference type="ARBA" id="ARBA00023002"/>
    </source>
</evidence>
<dbReference type="PANTHER" id="PTHR13914">
    <property type="entry name" value="PROLINE OXIDASE"/>
    <property type="match status" value="1"/>
</dbReference>
<protein>
    <recommendedName>
        <fullName evidence="5">Proline dehydrogenase</fullName>
        <ecNumber evidence="5">1.5.5.2</ecNumber>
    </recommendedName>
</protein>
<name>A0A814VYC8_9BILA</name>
<dbReference type="SUPFAM" id="SSF51730">
    <property type="entry name" value="FAD-linked oxidoreductase"/>
    <property type="match status" value="1"/>
</dbReference>
<evidence type="ECO:0000256" key="1">
    <source>
        <dbReference type="ARBA" id="ARBA00004739"/>
    </source>
</evidence>
<dbReference type="GO" id="GO:0005739">
    <property type="term" value="C:mitochondrion"/>
    <property type="evidence" value="ECO:0007669"/>
    <property type="project" value="TreeGrafter"/>
</dbReference>
<accession>A0A814VYC8</accession>
<keyword evidence="3 5" id="KW-0560">Oxidoreductase</keyword>
<comment type="cofactor">
    <cofactor evidence="5">
        <name>FAD</name>
        <dbReference type="ChEBI" id="CHEBI:57692"/>
    </cofactor>
</comment>
<reference evidence="7" key="1">
    <citation type="submission" date="2021-02" db="EMBL/GenBank/DDBJ databases">
        <authorList>
            <person name="Nowell W R."/>
        </authorList>
    </citation>
    <scope>NUCLEOTIDE SEQUENCE</scope>
</reference>
<dbReference type="InterPro" id="IPR029041">
    <property type="entry name" value="FAD-linked_oxidoreductase-like"/>
</dbReference>
<dbReference type="EMBL" id="CAJNOH010001261">
    <property type="protein sequence ID" value="CAF1196768.1"/>
    <property type="molecule type" value="Genomic_DNA"/>
</dbReference>
<dbReference type="Proteomes" id="UP000663870">
    <property type="component" value="Unassembled WGS sequence"/>
</dbReference>
<evidence type="ECO:0000256" key="4">
    <source>
        <dbReference type="ARBA" id="ARBA00023062"/>
    </source>
</evidence>
<comment type="similarity">
    <text evidence="2 5">Belongs to the proline oxidase family.</text>
</comment>
<comment type="function">
    <text evidence="5">Converts proline to delta-1-pyrroline-5-carboxylate.</text>
</comment>
<proteinExistence type="inferred from homology"/>
<keyword evidence="5" id="KW-0274">FAD</keyword>
<keyword evidence="10" id="KW-1185">Reference proteome</keyword>
<dbReference type="Gene3D" id="3.20.20.220">
    <property type="match status" value="1"/>
</dbReference>
<evidence type="ECO:0000313" key="8">
    <source>
        <dbReference type="EMBL" id="CAF1466648.1"/>
    </source>
</evidence>
<feature type="domain" description="Proline dehydrogenase" evidence="6">
    <location>
        <begin position="113"/>
        <end position="443"/>
    </location>
</feature>
<sequence>MLLKMIRQYKLQNVQTTQCFVRLLASNSKNNHEKVKFDSSATAYGHKSKSELFRGWFVFKLCSYSSLVNNLSQLFNISRTILGQRLFEYIMRSTIYGHFVAGTNKTELKPITERLRKHGVKLILDYCMESDISSNNNQQKINSSILNPSNENIYNENLLKAIKNVQTAAELYGSSAMIAMKITAFVPPDILQKLNQILEEQQPSTKLSILEFISNTSTMNKDELTEVKHLIQRINRIIQEVKKHNGRIFIDAEQSYFQTAIHRLVLELQEQYNRDNLIVYNTYQCYRKTTLNLLQQDLIRSKTNNFHIGFKLVRGAYMDQERKRAAEMKIIDPIHPNFLATTESYHRAFVETLENAKNNPNKVHIFVASHNENTVQFALKTMDLMNIKRDDGLVSFATLFGMCDYLTFPLAAVGYDAYKLTPYGPIHRLLPYLTRRAQENRAIFAKAEKDRQLHYKALKERILH</sequence>
<evidence type="ECO:0000259" key="6">
    <source>
        <dbReference type="Pfam" id="PF01619"/>
    </source>
</evidence>
<dbReference type="Pfam" id="PF01619">
    <property type="entry name" value="Pro_dh"/>
    <property type="match status" value="1"/>
</dbReference>
<evidence type="ECO:0000256" key="5">
    <source>
        <dbReference type="RuleBase" id="RU364054"/>
    </source>
</evidence>
<dbReference type="GO" id="GO:0004657">
    <property type="term" value="F:proline dehydrogenase activity"/>
    <property type="evidence" value="ECO:0007669"/>
    <property type="project" value="UniProtKB-EC"/>
</dbReference>
<evidence type="ECO:0000313" key="9">
    <source>
        <dbReference type="Proteomes" id="UP000663854"/>
    </source>
</evidence>
<dbReference type="EC" id="1.5.5.2" evidence="5"/>
<organism evidence="7 9">
    <name type="scientific">Rotaria sordida</name>
    <dbReference type="NCBI Taxonomy" id="392033"/>
    <lineage>
        <taxon>Eukaryota</taxon>
        <taxon>Metazoa</taxon>
        <taxon>Spiralia</taxon>
        <taxon>Gnathifera</taxon>
        <taxon>Rotifera</taxon>
        <taxon>Eurotatoria</taxon>
        <taxon>Bdelloidea</taxon>
        <taxon>Philodinida</taxon>
        <taxon>Philodinidae</taxon>
        <taxon>Rotaria</taxon>
    </lineage>
</organism>
<keyword evidence="4 5" id="KW-0642">Proline metabolism</keyword>
<dbReference type="InterPro" id="IPR015659">
    <property type="entry name" value="Proline_oxidase"/>
</dbReference>
<evidence type="ECO:0000313" key="10">
    <source>
        <dbReference type="Proteomes" id="UP000663870"/>
    </source>
</evidence>
<evidence type="ECO:0000313" key="7">
    <source>
        <dbReference type="EMBL" id="CAF1196768.1"/>
    </source>
</evidence>
<comment type="caution">
    <text evidence="7">The sequence shown here is derived from an EMBL/GenBank/DDBJ whole genome shotgun (WGS) entry which is preliminary data.</text>
</comment>
<dbReference type="Proteomes" id="UP000663854">
    <property type="component" value="Unassembled WGS sequence"/>
</dbReference>
<keyword evidence="5" id="KW-0285">Flavoprotein</keyword>
<gene>
    <name evidence="8" type="ORF">JXQ802_LOCUS38486</name>
    <name evidence="7" type="ORF">PYM288_LOCUS24651</name>
</gene>